<dbReference type="PANTHER" id="PTHR43364">
    <property type="entry name" value="NADH-SPECIFIC METHYLGLYOXAL REDUCTASE-RELATED"/>
    <property type="match status" value="1"/>
</dbReference>
<accession>A0A4R0RPI8</accession>
<feature type="region of interest" description="Disordered" evidence="3">
    <location>
        <begin position="247"/>
        <end position="272"/>
    </location>
</feature>
<dbReference type="Proteomes" id="UP000292702">
    <property type="component" value="Unassembled WGS sequence"/>
</dbReference>
<dbReference type="AlphaFoldDB" id="A0A4R0RPI8"/>
<evidence type="ECO:0000256" key="3">
    <source>
        <dbReference type="SAM" id="MobiDB-lite"/>
    </source>
</evidence>
<dbReference type="Pfam" id="PF00248">
    <property type="entry name" value="Aldo_ket_red"/>
    <property type="match status" value="1"/>
</dbReference>
<dbReference type="OrthoDB" id="48988at2759"/>
<organism evidence="5 6">
    <name type="scientific">Steccherinum ochraceum</name>
    <dbReference type="NCBI Taxonomy" id="92696"/>
    <lineage>
        <taxon>Eukaryota</taxon>
        <taxon>Fungi</taxon>
        <taxon>Dikarya</taxon>
        <taxon>Basidiomycota</taxon>
        <taxon>Agaricomycotina</taxon>
        <taxon>Agaricomycetes</taxon>
        <taxon>Polyporales</taxon>
        <taxon>Steccherinaceae</taxon>
        <taxon>Steccherinum</taxon>
    </lineage>
</organism>
<dbReference type="SUPFAM" id="SSF51430">
    <property type="entry name" value="NAD(P)-linked oxidoreductase"/>
    <property type="match status" value="1"/>
</dbReference>
<protein>
    <recommendedName>
        <fullName evidence="4">NADP-dependent oxidoreductase domain-containing protein</fullName>
    </recommendedName>
</protein>
<feature type="domain" description="NADP-dependent oxidoreductase" evidence="4">
    <location>
        <begin position="30"/>
        <end position="342"/>
    </location>
</feature>
<comment type="caution">
    <text evidence="5">The sequence shown here is derived from an EMBL/GenBank/DDBJ whole genome shotgun (WGS) entry which is preliminary data.</text>
</comment>
<comment type="similarity">
    <text evidence="2">Belongs to the aldo/keto reductase family. Aldo/keto reductase 2 subfamily.</text>
</comment>
<evidence type="ECO:0000313" key="6">
    <source>
        <dbReference type="Proteomes" id="UP000292702"/>
    </source>
</evidence>
<dbReference type="EMBL" id="RWJN01000015">
    <property type="protein sequence ID" value="TCD70760.1"/>
    <property type="molecule type" value="Genomic_DNA"/>
</dbReference>
<gene>
    <name evidence="5" type="ORF">EIP91_001789</name>
</gene>
<evidence type="ECO:0000256" key="1">
    <source>
        <dbReference type="ARBA" id="ARBA00022857"/>
    </source>
</evidence>
<reference evidence="5 6" key="1">
    <citation type="submission" date="2018-11" db="EMBL/GenBank/DDBJ databases">
        <title>Genome assembly of Steccherinum ochraceum LE-BIN_3174, the white-rot fungus of the Steccherinaceae family (The Residual Polyporoid clade, Polyporales, Basidiomycota).</title>
        <authorList>
            <person name="Fedorova T.V."/>
            <person name="Glazunova O.A."/>
            <person name="Landesman E.O."/>
            <person name="Moiseenko K.V."/>
            <person name="Psurtseva N.V."/>
            <person name="Savinova O.S."/>
            <person name="Shakhova N.V."/>
            <person name="Tyazhelova T.V."/>
            <person name="Vasina D.V."/>
        </authorList>
    </citation>
    <scope>NUCLEOTIDE SEQUENCE [LARGE SCALE GENOMIC DNA]</scope>
    <source>
        <strain evidence="5 6">LE-BIN_3174</strain>
    </source>
</reference>
<evidence type="ECO:0000259" key="4">
    <source>
        <dbReference type="Pfam" id="PF00248"/>
    </source>
</evidence>
<name>A0A4R0RPI8_9APHY</name>
<proteinExistence type="inferred from homology"/>
<dbReference type="InterPro" id="IPR036812">
    <property type="entry name" value="NAD(P)_OxRdtase_dom_sf"/>
</dbReference>
<dbReference type="InterPro" id="IPR050523">
    <property type="entry name" value="AKR_Detox_Biosynth"/>
</dbReference>
<sequence length="382" mass="43403">MADFAPPPSPKTNLARYRQFSPCAGVHLSPIGLGAMSIGDQWEKVGFGAMNKEFSFKLLDAYYDAGGNFIDTANNYQDGSSERFIGEWMEQRGIRDQIFVATKYTNNTNIGSFDVVGQKVISTGNHLKSLKLSVERSLKHLRTDYIVLLYLHWWDYTTSVEEIMDGLHNLVTSSKVLYLGISDTPAHIVSEANTYAKYNGKTPFIAYQGAWSVLERDLEREILPMARRHNMAIVPCNVLATGKIRTDEEEERRRQTGVHGRTTMSQDWERNENEKKMAKALEQVAKEVGAKHITAVAIAYVMQKAPYVFPIISGRKIEHLMSNIEALSVSSSDEHIKFFESVLAFEFGFPYQYFPIDEYAFLWKPIAHNDKWPRAQPIRPGT</sequence>
<evidence type="ECO:0000313" key="5">
    <source>
        <dbReference type="EMBL" id="TCD70760.1"/>
    </source>
</evidence>
<dbReference type="InterPro" id="IPR023210">
    <property type="entry name" value="NADP_OxRdtase_dom"/>
</dbReference>
<dbReference type="PANTHER" id="PTHR43364:SF7">
    <property type="entry name" value="NADP-DEPENDENT OXIDOREDUCTASE DOMAIN-CONTAINING PROTEIN-RELATED"/>
    <property type="match status" value="1"/>
</dbReference>
<dbReference type="STRING" id="92696.A0A4R0RPI8"/>
<dbReference type="Gene3D" id="3.20.20.100">
    <property type="entry name" value="NADP-dependent oxidoreductase domain"/>
    <property type="match status" value="1"/>
</dbReference>
<keyword evidence="6" id="KW-1185">Reference proteome</keyword>
<evidence type="ECO:0000256" key="2">
    <source>
        <dbReference type="ARBA" id="ARBA00038157"/>
    </source>
</evidence>
<keyword evidence="1" id="KW-0521">NADP</keyword>